<proteinExistence type="predicted"/>
<dbReference type="EMBL" id="CM039427">
    <property type="protein sequence ID" value="KAI4353057.1"/>
    <property type="molecule type" value="Genomic_DNA"/>
</dbReference>
<sequence length="282" mass="32344">MTRYPYCTMLMVVFLLLINLGSTYCHCKEHRCGHHGPVIRFPFYLIDGKTNYSDNPAGFGVTCKDKSETTLELSAVPSPVFLQVQEIDYMSQYITLTDPTDCLPMQFLKINQSSIFHSHFEVETCISGTFFNCSSSSEYQHSCPIQVLDSRDYITEEILKSCSKMFDTATGIEPLWKYKLRLRWSKPNFTYDEIKCSTSQFRSTILIAAGGIIASILVVIALFYIYNYFKTKGEDQARVEIFLEDYRSQKPTRFSYADIKRITNGFKVKLGEGAHGAVFKEY</sequence>
<organism evidence="1 2">
    <name type="scientific">Bauhinia variegata</name>
    <name type="common">Purple orchid tree</name>
    <name type="synonym">Phanera variegata</name>
    <dbReference type="NCBI Taxonomy" id="167791"/>
    <lineage>
        <taxon>Eukaryota</taxon>
        <taxon>Viridiplantae</taxon>
        <taxon>Streptophyta</taxon>
        <taxon>Embryophyta</taxon>
        <taxon>Tracheophyta</taxon>
        <taxon>Spermatophyta</taxon>
        <taxon>Magnoliopsida</taxon>
        <taxon>eudicotyledons</taxon>
        <taxon>Gunneridae</taxon>
        <taxon>Pentapetalae</taxon>
        <taxon>rosids</taxon>
        <taxon>fabids</taxon>
        <taxon>Fabales</taxon>
        <taxon>Fabaceae</taxon>
        <taxon>Cercidoideae</taxon>
        <taxon>Cercideae</taxon>
        <taxon>Bauhiniinae</taxon>
        <taxon>Bauhinia</taxon>
    </lineage>
</organism>
<dbReference type="Proteomes" id="UP000828941">
    <property type="component" value="Chromosome 2"/>
</dbReference>
<keyword evidence="2" id="KW-1185">Reference proteome</keyword>
<evidence type="ECO:0000313" key="1">
    <source>
        <dbReference type="EMBL" id="KAI4353057.1"/>
    </source>
</evidence>
<protein>
    <submittedName>
        <fullName evidence="1">Uncharacterized protein</fullName>
    </submittedName>
</protein>
<reference evidence="1 2" key="1">
    <citation type="journal article" date="2022" name="DNA Res.">
        <title>Chromosomal-level genome assembly of the orchid tree Bauhinia variegata (Leguminosae; Cercidoideae) supports the allotetraploid origin hypothesis of Bauhinia.</title>
        <authorList>
            <person name="Zhong Y."/>
            <person name="Chen Y."/>
            <person name="Zheng D."/>
            <person name="Pang J."/>
            <person name="Liu Y."/>
            <person name="Luo S."/>
            <person name="Meng S."/>
            <person name="Qian L."/>
            <person name="Wei D."/>
            <person name="Dai S."/>
            <person name="Zhou R."/>
        </authorList>
    </citation>
    <scope>NUCLEOTIDE SEQUENCE [LARGE SCALE GENOMIC DNA]</scope>
    <source>
        <strain evidence="1">BV-YZ2020</strain>
    </source>
</reference>
<comment type="caution">
    <text evidence="1">The sequence shown here is derived from an EMBL/GenBank/DDBJ whole genome shotgun (WGS) entry which is preliminary data.</text>
</comment>
<accession>A0ACB9PZ24</accession>
<name>A0ACB9PZ24_BAUVA</name>
<gene>
    <name evidence="1" type="ORF">L6164_002035</name>
</gene>
<evidence type="ECO:0000313" key="2">
    <source>
        <dbReference type="Proteomes" id="UP000828941"/>
    </source>
</evidence>